<dbReference type="AlphaFoldDB" id="A0A0S2FFG5"/>
<name>A0A0S2FFG5_LYSAN</name>
<feature type="domain" description="Inosine/uridine-preferring nucleoside hydrolase" evidence="1">
    <location>
        <begin position="7"/>
        <end position="301"/>
    </location>
</feature>
<reference evidence="2 3" key="1">
    <citation type="journal article" date="2015" name="BMC Genomics">
        <title>Comparative genomics and metabolic profiling of the genus Lysobacter.</title>
        <authorList>
            <person name="de Bruijn I."/>
            <person name="Cheng X."/>
            <person name="de Jager V."/>
            <person name="Exposito R.G."/>
            <person name="Watrous J."/>
            <person name="Patel N."/>
            <person name="Postma J."/>
            <person name="Dorrestein P.C."/>
            <person name="Kobayashi D."/>
            <person name="Raaijmakers J.M."/>
        </authorList>
    </citation>
    <scope>NUCLEOTIDE SEQUENCE [LARGE SCALE GENOMIC DNA]</scope>
    <source>
        <strain evidence="2 3">76</strain>
    </source>
</reference>
<dbReference type="GO" id="GO:0016799">
    <property type="term" value="F:hydrolase activity, hydrolyzing N-glycosyl compounds"/>
    <property type="evidence" value="ECO:0007669"/>
    <property type="project" value="InterPro"/>
</dbReference>
<keyword evidence="2" id="KW-0378">Hydrolase</keyword>
<dbReference type="SUPFAM" id="SSF53590">
    <property type="entry name" value="Nucleoside hydrolase"/>
    <property type="match status" value="1"/>
</dbReference>
<keyword evidence="3" id="KW-1185">Reference proteome</keyword>
<proteinExistence type="predicted"/>
<dbReference type="KEGG" id="lab:LA76x_4163"/>
<accession>A0A0S2FFG5</accession>
<dbReference type="InterPro" id="IPR001910">
    <property type="entry name" value="Inosine/uridine_hydrolase_dom"/>
</dbReference>
<dbReference type="PATRIC" id="fig|84531.8.peg.4171"/>
<gene>
    <name evidence="2" type="ORF">LA76x_4163</name>
</gene>
<protein>
    <submittedName>
        <fullName evidence="2">Inosine-uridine preferring nucleoside hydrolase family protein</fullName>
    </submittedName>
</protein>
<dbReference type="EMBL" id="CP011129">
    <property type="protein sequence ID" value="ALN82279.1"/>
    <property type="molecule type" value="Genomic_DNA"/>
</dbReference>
<dbReference type="RefSeq" id="WP_057919056.1">
    <property type="nucleotide sequence ID" value="NZ_CP011129.1"/>
</dbReference>
<sequence length="316" mass="34422">MTDRIPLLIDTDPGVDDALALLMAFNDPRHELVGLTIAAGNVGLKHTVANALKLCEVAGVDVPVFAGADAPLLHPSPDAGYVHGQDGFGDVGYEAAKREVEAEHAALAIIRLSHEHAGKLLLVALGPLTNVALALKLDPTLPQRIARLVVMGGAVTCQGNITPAAEFNIYFDPEAAHIVFEAFEHIDLADWEAVIAHGLHHERVLTWFQTDSAPGKFYERISEKTRMWSIDRRGDHWHAADALAMAFALEPDGAQDVQSRPVSIELEGTHSRGATVVDWRRQEGRPDKVAILMKYDHQRFERLIQAALAAHPRKGG</sequence>
<evidence type="ECO:0000313" key="2">
    <source>
        <dbReference type="EMBL" id="ALN82279.1"/>
    </source>
</evidence>
<dbReference type="STRING" id="84531.LA76x_4163"/>
<dbReference type="InterPro" id="IPR036452">
    <property type="entry name" value="Ribo_hydro-like"/>
</dbReference>
<evidence type="ECO:0000313" key="3">
    <source>
        <dbReference type="Proteomes" id="UP000060787"/>
    </source>
</evidence>
<dbReference type="eggNOG" id="COG1957">
    <property type="taxonomic scope" value="Bacteria"/>
</dbReference>
<dbReference type="PANTHER" id="PTHR46190:SF1">
    <property type="entry name" value="SI:CH211-201H21.5"/>
    <property type="match status" value="1"/>
</dbReference>
<evidence type="ECO:0000259" key="1">
    <source>
        <dbReference type="Pfam" id="PF01156"/>
    </source>
</evidence>
<dbReference type="Gene3D" id="3.90.245.10">
    <property type="entry name" value="Ribonucleoside hydrolase-like"/>
    <property type="match status" value="1"/>
</dbReference>
<dbReference type="PANTHER" id="PTHR46190">
    <property type="entry name" value="SI:CH211-201H21.5-RELATED"/>
    <property type="match status" value="1"/>
</dbReference>
<organism evidence="2 3">
    <name type="scientific">Lysobacter antibioticus</name>
    <dbReference type="NCBI Taxonomy" id="84531"/>
    <lineage>
        <taxon>Bacteria</taxon>
        <taxon>Pseudomonadati</taxon>
        <taxon>Pseudomonadota</taxon>
        <taxon>Gammaproteobacteria</taxon>
        <taxon>Lysobacterales</taxon>
        <taxon>Lysobacteraceae</taxon>
        <taxon>Lysobacter</taxon>
    </lineage>
</organism>
<dbReference type="InterPro" id="IPR052775">
    <property type="entry name" value="IUN_hydrolase"/>
</dbReference>
<dbReference type="Pfam" id="PF01156">
    <property type="entry name" value="IU_nuc_hydro"/>
    <property type="match status" value="1"/>
</dbReference>
<dbReference type="CDD" id="cd02649">
    <property type="entry name" value="nuc_hydro_CeIAG"/>
    <property type="match status" value="1"/>
</dbReference>
<dbReference type="Proteomes" id="UP000060787">
    <property type="component" value="Chromosome"/>
</dbReference>